<evidence type="ECO:0000313" key="4">
    <source>
        <dbReference type="Proteomes" id="UP001152646"/>
    </source>
</evidence>
<dbReference type="InterPro" id="IPR000873">
    <property type="entry name" value="AMP-dep_synth/lig_dom"/>
</dbReference>
<dbReference type="Proteomes" id="UP001152646">
    <property type="component" value="Unassembled WGS sequence"/>
</dbReference>
<dbReference type="GO" id="GO:0006631">
    <property type="term" value="P:fatty acid metabolic process"/>
    <property type="evidence" value="ECO:0007669"/>
    <property type="project" value="TreeGrafter"/>
</dbReference>
<accession>A0A9W4JUZ3</accession>
<dbReference type="Gene3D" id="3.30.300.30">
    <property type="match status" value="1"/>
</dbReference>
<dbReference type="Gene3D" id="3.40.50.12780">
    <property type="entry name" value="N-terminal domain of ligase-like"/>
    <property type="match status" value="1"/>
</dbReference>
<dbReference type="CDD" id="cd04433">
    <property type="entry name" value="AFD_class_I"/>
    <property type="match status" value="1"/>
</dbReference>
<reference evidence="3" key="1">
    <citation type="submission" date="2021-07" db="EMBL/GenBank/DDBJ databases">
        <authorList>
            <person name="Branca A.L. A."/>
        </authorList>
    </citation>
    <scope>NUCLEOTIDE SEQUENCE</scope>
</reference>
<dbReference type="EMBL" id="CAJVPA010000220">
    <property type="protein sequence ID" value="CAG8412481.1"/>
    <property type="molecule type" value="Genomic_DNA"/>
</dbReference>
<evidence type="ECO:0000259" key="2">
    <source>
        <dbReference type="Pfam" id="PF00501"/>
    </source>
</evidence>
<comment type="similarity">
    <text evidence="1">Belongs to the ATP-dependent AMP-binding enzyme family.</text>
</comment>
<dbReference type="PANTHER" id="PTHR43201">
    <property type="entry name" value="ACYL-COA SYNTHETASE"/>
    <property type="match status" value="1"/>
</dbReference>
<sequence length="582" mass="64265">MSPSLDRLPGLPGDPLFKTLLYNAQHIHSTLIRDTSAGIAATPAQFLRDVIFFKHRINTQLATSGIDVHTVAGDVDVYICILAPLSYEFLVAFYAVIALGGVAVPLSTSILPEEGAWILNKCRASCLLVGTNQGELASQIRSEQQPGLDVPIELTTPDSFPPLPSAATGDSFNPNGPGLVLFTSGTTGPPKGVVLPRNFFFPNVELDCESHDIALVYRPVNGLSGILNLMDLIYVGACAELFPGGIQPAIIWERLRQGGVTVLAGATRFWQLLMLHYEENLSRLPSSDLQQYREGAYNLRVAWFGGGLPSPVARRFWLQLRTGKSWIVKYGSSETGREAFSFRFRGEEEIAKPVIGTPLPGMTAKLSEGDHGELLLKSPTMMIGLVRVQRPSSHLIHCDDRYLDDEQRTRETFDEDGYYKTGDLVHRESSGLWIIDGRATVDFVRFNGLRVSVNEVESHVCELPYIGEAYVLCIPDLQYGQRVGCLVRCRNKTSDLDSREISLERLRGDLSDTLSVYKLPSILRVLEADAKLPTSPQGKLARSQTINIYFLDDTQSSCLEVWPLDAEDLRPKKAWDWGGVAA</sequence>
<feature type="domain" description="AMP-dependent synthetase/ligase" evidence="2">
    <location>
        <begin position="79"/>
        <end position="384"/>
    </location>
</feature>
<dbReference type="InterPro" id="IPR042099">
    <property type="entry name" value="ANL_N_sf"/>
</dbReference>
<dbReference type="SUPFAM" id="SSF56801">
    <property type="entry name" value="Acetyl-CoA synthetase-like"/>
    <property type="match status" value="1"/>
</dbReference>
<gene>
    <name evidence="3" type="ORF">PSALAMII_LOCUS9328</name>
</gene>
<evidence type="ECO:0000256" key="1">
    <source>
        <dbReference type="ARBA" id="ARBA00006432"/>
    </source>
</evidence>
<proteinExistence type="inferred from homology"/>
<protein>
    <recommendedName>
        <fullName evidence="2">AMP-dependent synthetase/ligase domain-containing protein</fullName>
    </recommendedName>
</protein>
<dbReference type="GO" id="GO:0031956">
    <property type="term" value="F:medium-chain fatty acid-CoA ligase activity"/>
    <property type="evidence" value="ECO:0007669"/>
    <property type="project" value="TreeGrafter"/>
</dbReference>
<dbReference type="InterPro" id="IPR020845">
    <property type="entry name" value="AMP-binding_CS"/>
</dbReference>
<name>A0A9W4JUZ3_9EURO</name>
<comment type="caution">
    <text evidence="3">The sequence shown here is derived from an EMBL/GenBank/DDBJ whole genome shotgun (WGS) entry which is preliminary data.</text>
</comment>
<dbReference type="PANTHER" id="PTHR43201:SF8">
    <property type="entry name" value="ACYL-COA SYNTHETASE FAMILY MEMBER 3"/>
    <property type="match status" value="1"/>
</dbReference>
<dbReference type="PROSITE" id="PS00455">
    <property type="entry name" value="AMP_BINDING"/>
    <property type="match status" value="1"/>
</dbReference>
<dbReference type="InterPro" id="IPR045851">
    <property type="entry name" value="AMP-bd_C_sf"/>
</dbReference>
<evidence type="ECO:0000313" key="3">
    <source>
        <dbReference type="EMBL" id="CAG8412481.1"/>
    </source>
</evidence>
<organism evidence="3 4">
    <name type="scientific">Penicillium salamii</name>
    <dbReference type="NCBI Taxonomy" id="1612424"/>
    <lineage>
        <taxon>Eukaryota</taxon>
        <taxon>Fungi</taxon>
        <taxon>Dikarya</taxon>
        <taxon>Ascomycota</taxon>
        <taxon>Pezizomycotina</taxon>
        <taxon>Eurotiomycetes</taxon>
        <taxon>Eurotiomycetidae</taxon>
        <taxon>Eurotiales</taxon>
        <taxon>Aspergillaceae</taxon>
        <taxon>Penicillium</taxon>
    </lineage>
</organism>
<dbReference type="OrthoDB" id="6614653at2759"/>
<dbReference type="Pfam" id="PF00501">
    <property type="entry name" value="AMP-binding"/>
    <property type="match status" value="1"/>
</dbReference>
<dbReference type="AlphaFoldDB" id="A0A9W4JUZ3"/>